<sequence length="168" mass="17649">MAVPSHAAASPWVSAAIRRAAVIVASVLCLAKNTADVVDRMRAPLPAAWPCSWNCSAAARFHGSPLVSTACVWRPMSWGPAPAQRWKRAKMSGRSSPPRSSSDWARWTAIWVSSVASPGSQPPPPLISPSPAENRPAGPNSNGAPSASPTADPTTAPTTRSRRRMPPA</sequence>
<feature type="compositionally biased region" description="Low complexity" evidence="1">
    <location>
        <begin position="144"/>
        <end position="159"/>
    </location>
</feature>
<evidence type="ECO:0000313" key="2">
    <source>
        <dbReference type="EMBL" id="AXB43356.1"/>
    </source>
</evidence>
<gene>
    <name evidence="2" type="ORF">A4R43_13010</name>
</gene>
<feature type="region of interest" description="Disordered" evidence="1">
    <location>
        <begin position="115"/>
        <end position="168"/>
    </location>
</feature>
<evidence type="ECO:0000256" key="1">
    <source>
        <dbReference type="SAM" id="MobiDB-lite"/>
    </source>
</evidence>
<name>A0A344L5N2_9PSEU</name>
<protein>
    <submittedName>
        <fullName evidence="2">Uncharacterized protein</fullName>
    </submittedName>
</protein>
<dbReference type="EMBL" id="CP015163">
    <property type="protein sequence ID" value="AXB43356.1"/>
    <property type="molecule type" value="Genomic_DNA"/>
</dbReference>
<accession>A0A344L5N2</accession>
<organism evidence="2 3">
    <name type="scientific">Amycolatopsis albispora</name>
    <dbReference type="NCBI Taxonomy" id="1804986"/>
    <lineage>
        <taxon>Bacteria</taxon>
        <taxon>Bacillati</taxon>
        <taxon>Actinomycetota</taxon>
        <taxon>Actinomycetes</taxon>
        <taxon>Pseudonocardiales</taxon>
        <taxon>Pseudonocardiaceae</taxon>
        <taxon>Amycolatopsis</taxon>
    </lineage>
</organism>
<feature type="compositionally biased region" description="Low complexity" evidence="1">
    <location>
        <begin position="92"/>
        <end position="102"/>
    </location>
</feature>
<reference evidence="2 3" key="1">
    <citation type="submission" date="2016-04" db="EMBL/GenBank/DDBJ databases">
        <title>Complete genome sequence and analysis of deep-sea sediment isolate, Amycolatopsis sp. WP1.</title>
        <authorList>
            <person name="Wang H."/>
            <person name="Chen S."/>
            <person name="Wu Q."/>
        </authorList>
    </citation>
    <scope>NUCLEOTIDE SEQUENCE [LARGE SCALE GENOMIC DNA]</scope>
    <source>
        <strain evidence="2 3">WP1</strain>
    </source>
</reference>
<dbReference type="KEGG" id="aab:A4R43_13010"/>
<feature type="region of interest" description="Disordered" evidence="1">
    <location>
        <begin position="82"/>
        <end position="103"/>
    </location>
</feature>
<proteinExistence type="predicted"/>
<keyword evidence="3" id="KW-1185">Reference proteome</keyword>
<dbReference type="Proteomes" id="UP000250434">
    <property type="component" value="Chromosome"/>
</dbReference>
<dbReference type="AlphaFoldDB" id="A0A344L5N2"/>
<evidence type="ECO:0000313" key="3">
    <source>
        <dbReference type="Proteomes" id="UP000250434"/>
    </source>
</evidence>